<dbReference type="Gene3D" id="2.60.200.20">
    <property type="match status" value="1"/>
</dbReference>
<evidence type="ECO:0000256" key="1">
    <source>
        <dbReference type="SAM" id="MobiDB-lite"/>
    </source>
</evidence>
<feature type="compositionally biased region" description="Low complexity" evidence="1">
    <location>
        <begin position="806"/>
        <end position="820"/>
    </location>
</feature>
<feature type="compositionally biased region" description="Basic and acidic residues" evidence="1">
    <location>
        <begin position="543"/>
        <end position="596"/>
    </location>
</feature>
<organism evidence="4 5">
    <name type="scientific">Rhodopirellula halodulae</name>
    <dbReference type="NCBI Taxonomy" id="2894198"/>
    <lineage>
        <taxon>Bacteria</taxon>
        <taxon>Pseudomonadati</taxon>
        <taxon>Planctomycetota</taxon>
        <taxon>Planctomycetia</taxon>
        <taxon>Pirellulales</taxon>
        <taxon>Pirellulaceae</taxon>
        <taxon>Rhodopirellula</taxon>
    </lineage>
</organism>
<dbReference type="CDD" id="cd00060">
    <property type="entry name" value="FHA"/>
    <property type="match status" value="1"/>
</dbReference>
<feature type="region of interest" description="Disordered" evidence="1">
    <location>
        <begin position="1"/>
        <end position="63"/>
    </location>
</feature>
<name>A0ABS8NKP2_9BACT</name>
<dbReference type="EMBL" id="JAJKFW010000024">
    <property type="protein sequence ID" value="MCC9643522.1"/>
    <property type="molecule type" value="Genomic_DNA"/>
</dbReference>
<accession>A0ABS8NKP2</accession>
<proteinExistence type="predicted"/>
<evidence type="ECO:0000313" key="5">
    <source>
        <dbReference type="Proteomes" id="UP001430306"/>
    </source>
</evidence>
<feature type="compositionally biased region" description="Polar residues" evidence="1">
    <location>
        <begin position="830"/>
        <end position="841"/>
    </location>
</feature>
<feature type="region of interest" description="Disordered" evidence="1">
    <location>
        <begin position="272"/>
        <end position="295"/>
    </location>
</feature>
<gene>
    <name evidence="4" type="ORF">LOC71_14650</name>
</gene>
<keyword evidence="5" id="KW-1185">Reference proteome</keyword>
<protein>
    <submittedName>
        <fullName evidence="4">Peptide-binding protein</fullName>
    </submittedName>
</protein>
<sequence length="1250" mass="138833">MATDSPNTPNHNDSASATVYADSFRSGRAADDRQPFGGSSSRSNAGFARPSSGRPSIEDQGTMWNQEDAIEFRVRSQNHPTRRLRLAGARYTLGNGVGCSIRLDDPTLRPLHAVLIRDAHRILVRAYSIPLLINNVRVTEGTLQQGDVLRLGNYEFELIQAKLSETQPAAPTAHRFSQTVPAPASKSMFDSSVEFQKEAARWKKLKEEAERHDQWVRSRQDELQRQADQIEAQFKALREREDEIRSQESAAVELHAEFQQRHRDLTKRQNELAVQQEQLQEQKEDFASQQKRLQSRDDEYRSQIEELLLEKEQFFERQLASEQRLVETRQQLKASQSQADQAAEAVTQMRAKFASLNEQLLALGEQQESLQSIGLERVEEHARQCKELSTARDEAIAQRDLANTERDKLVDQKASSDAKLYETQEQYDELLKTEESLRAEIEALQSEISEAREEAQSLRRDCQHARNTISELESRVRESEDRHDIDRTSWNEEMDALRKGVDELTLSLAQAEQQLAQLREDNDKLRETLSVTEEQRDEFKAKLKTSEKARVRAERENSETRQLFDRSTRDHDDTLDQIEKLEEETRQLIRGERPAAPEKNGPSIQLGILSTDEAAEETPAVENLADSSEANDEEADASILNLRHESTSEFDAPSSSEAADSVSWHTDESDSNADGLIDEAMNVVHDAETDQLLQEAEEKAASWSTPIAADEEPTSVEDDSDAWPTYESSSNTEADLLRKSDSDLEPDSDVAPEWPEDARSHLLPEERSPLQDDHVETTASPEVDVWNTAATEPAERSDNEEDAQVQQFAADFTEAAQAEADQFREARLSQEWNSHTDTSKPVESAEDETASPAPEAYNDAGPAIEAEANPFQDAFAENEASDEKMDQPLAPISEGWDQEALNRDAFDADTPGDVIFDNDMSADQTGLSQETNDVPRGSLADQLIRDLRGDASSDDEVASEVSLADSGTQMWDGQTDFAPGLQDEHLDHSDAADFGTGELEASDSFESPTWKSEETHSTDELGSTQAFSADDLQQPATELPQEEYASELAQEELVADEPVAQAETDEPEDDSIEAYMNRLLQRVSQQPGDAPVAKPEPVKAQAPAKPATPKIESAEPELEVAEVVDPNAPLIPRSQAPERNSNLSAMRELANESARSAVERSAKSQTHSSRIQALVKFMQAGVAVICGIAAVAWVHGMLKIVAAVAALLIAVICVKEGITLLSASRNKAKAKKQASDVVAVVDAEVPATTE</sequence>
<feature type="compositionally biased region" description="Basic and acidic residues" evidence="1">
    <location>
        <begin position="982"/>
        <end position="991"/>
    </location>
</feature>
<keyword evidence="2" id="KW-0812">Transmembrane</keyword>
<feature type="domain" description="YscD cytoplasmic" evidence="3">
    <location>
        <begin position="79"/>
        <end position="160"/>
    </location>
</feature>
<evidence type="ECO:0000313" key="4">
    <source>
        <dbReference type="EMBL" id="MCC9643522.1"/>
    </source>
</evidence>
<evidence type="ECO:0000256" key="2">
    <source>
        <dbReference type="SAM" id="Phobius"/>
    </source>
</evidence>
<dbReference type="Proteomes" id="UP001430306">
    <property type="component" value="Unassembled WGS sequence"/>
</dbReference>
<comment type="caution">
    <text evidence="4">The sequence shown here is derived from an EMBL/GenBank/DDBJ whole genome shotgun (WGS) entry which is preliminary data.</text>
</comment>
<feature type="compositionally biased region" description="Polar residues" evidence="1">
    <location>
        <begin position="1"/>
        <end position="17"/>
    </location>
</feature>
<keyword evidence="2" id="KW-0472">Membrane</keyword>
<evidence type="ECO:0000259" key="3">
    <source>
        <dbReference type="Pfam" id="PF16697"/>
    </source>
</evidence>
<feature type="region of interest" description="Disordered" evidence="1">
    <location>
        <begin position="1084"/>
        <end position="1117"/>
    </location>
</feature>
<dbReference type="InterPro" id="IPR032030">
    <property type="entry name" value="YscD_cytoplasmic_dom"/>
</dbReference>
<feature type="compositionally biased region" description="Acidic residues" evidence="1">
    <location>
        <begin position="1040"/>
        <end position="1055"/>
    </location>
</feature>
<dbReference type="InterPro" id="IPR008984">
    <property type="entry name" value="SMAD_FHA_dom_sf"/>
</dbReference>
<dbReference type="RefSeq" id="WP_230274462.1">
    <property type="nucleotide sequence ID" value="NZ_JAJKFW010000024.1"/>
</dbReference>
<feature type="compositionally biased region" description="Low complexity" evidence="1">
    <location>
        <begin position="1090"/>
        <end position="1110"/>
    </location>
</feature>
<reference evidence="4" key="1">
    <citation type="submission" date="2021-11" db="EMBL/GenBank/DDBJ databases">
        <title>Genome sequence.</title>
        <authorList>
            <person name="Sun Q."/>
        </authorList>
    </citation>
    <scope>NUCLEOTIDE SEQUENCE</scope>
    <source>
        <strain evidence="4">JC740</strain>
    </source>
</reference>
<feature type="compositionally biased region" description="Basic and acidic residues" evidence="1">
    <location>
        <begin position="756"/>
        <end position="776"/>
    </location>
</feature>
<feature type="region of interest" description="Disordered" evidence="1">
    <location>
        <begin position="543"/>
        <end position="1071"/>
    </location>
</feature>
<dbReference type="Pfam" id="PF16697">
    <property type="entry name" value="Yop-YscD_cpl"/>
    <property type="match status" value="1"/>
</dbReference>
<feature type="compositionally biased region" description="Acidic residues" evidence="1">
    <location>
        <begin position="709"/>
        <end position="721"/>
    </location>
</feature>
<feature type="transmembrane region" description="Helical" evidence="2">
    <location>
        <begin position="1200"/>
        <end position="1223"/>
    </location>
</feature>
<dbReference type="Gene3D" id="1.10.287.1490">
    <property type="match status" value="1"/>
</dbReference>
<keyword evidence="2" id="KW-1133">Transmembrane helix</keyword>
<feature type="compositionally biased region" description="Polar residues" evidence="1">
    <location>
        <begin position="921"/>
        <end position="932"/>
    </location>
</feature>
<dbReference type="SUPFAM" id="SSF49879">
    <property type="entry name" value="SMAD/FHA domain"/>
    <property type="match status" value="1"/>
</dbReference>